<name>A0A382FGC1_9ZZZZ</name>
<dbReference type="InterPro" id="IPR017850">
    <property type="entry name" value="Alkaline_phosphatase_core_sf"/>
</dbReference>
<reference evidence="6" key="1">
    <citation type="submission" date="2018-05" db="EMBL/GenBank/DDBJ databases">
        <authorList>
            <person name="Lanie J.A."/>
            <person name="Ng W.-L."/>
            <person name="Kazmierczak K.M."/>
            <person name="Andrzejewski T.M."/>
            <person name="Davidsen T.M."/>
            <person name="Wayne K.J."/>
            <person name="Tettelin H."/>
            <person name="Glass J.I."/>
            <person name="Rusch D."/>
            <person name="Podicherti R."/>
            <person name="Tsui H.-C.T."/>
            <person name="Winkler M.E."/>
        </authorList>
    </citation>
    <scope>NUCLEOTIDE SEQUENCE</scope>
</reference>
<dbReference type="InterPro" id="IPR024607">
    <property type="entry name" value="Sulfatase_CS"/>
</dbReference>
<dbReference type="InterPro" id="IPR000917">
    <property type="entry name" value="Sulfatase_N"/>
</dbReference>
<gene>
    <name evidence="6" type="ORF">METZ01_LOCUS214589</name>
</gene>
<dbReference type="GO" id="GO:0046872">
    <property type="term" value="F:metal ion binding"/>
    <property type="evidence" value="ECO:0007669"/>
    <property type="project" value="UniProtKB-KW"/>
</dbReference>
<organism evidence="6">
    <name type="scientific">marine metagenome</name>
    <dbReference type="NCBI Taxonomy" id="408172"/>
    <lineage>
        <taxon>unclassified sequences</taxon>
        <taxon>metagenomes</taxon>
        <taxon>ecological metagenomes</taxon>
    </lineage>
</organism>
<dbReference type="PROSITE" id="PS00149">
    <property type="entry name" value="SULFATASE_2"/>
    <property type="match status" value="1"/>
</dbReference>
<dbReference type="EMBL" id="UINC01049675">
    <property type="protein sequence ID" value="SVB61735.1"/>
    <property type="molecule type" value="Genomic_DNA"/>
</dbReference>
<feature type="non-terminal residue" evidence="6">
    <location>
        <position position="177"/>
    </location>
</feature>
<dbReference type="InterPro" id="IPR050738">
    <property type="entry name" value="Sulfatase"/>
</dbReference>
<evidence type="ECO:0000313" key="6">
    <source>
        <dbReference type="EMBL" id="SVB61735.1"/>
    </source>
</evidence>
<dbReference type="PROSITE" id="PS00523">
    <property type="entry name" value="SULFATASE_1"/>
    <property type="match status" value="1"/>
</dbReference>
<feature type="domain" description="Sulfatase N-terminal" evidence="5">
    <location>
        <begin position="1"/>
        <end position="174"/>
    </location>
</feature>
<sequence length="177" mass="19781">VILVFGDQWRSQATGYGGDPNVYTPHLDRLASQSVNMTHAVSGCPVCSPARACLLTGQYPLTHGVFVNDVPLSDRAVSLAQAFSNGGYETAYIGKWHVDGQGRSNYIPPERRQGFDEWQVLECTHDYNESFYYAGDSPEKLTWEGYDAFSQTKAAQQYVRSRRDKTSPFLMVLSWGP</sequence>
<evidence type="ECO:0000256" key="3">
    <source>
        <dbReference type="ARBA" id="ARBA00022801"/>
    </source>
</evidence>
<proteinExistence type="inferred from homology"/>
<dbReference type="PANTHER" id="PTHR42693:SF53">
    <property type="entry name" value="ENDO-4-O-SULFATASE"/>
    <property type="match status" value="1"/>
</dbReference>
<feature type="non-terminal residue" evidence="6">
    <location>
        <position position="1"/>
    </location>
</feature>
<protein>
    <recommendedName>
        <fullName evidence="5">Sulfatase N-terminal domain-containing protein</fullName>
    </recommendedName>
</protein>
<keyword evidence="2" id="KW-0479">Metal-binding</keyword>
<evidence type="ECO:0000256" key="1">
    <source>
        <dbReference type="ARBA" id="ARBA00008779"/>
    </source>
</evidence>
<evidence type="ECO:0000256" key="4">
    <source>
        <dbReference type="ARBA" id="ARBA00022837"/>
    </source>
</evidence>
<evidence type="ECO:0000259" key="5">
    <source>
        <dbReference type="Pfam" id="PF00884"/>
    </source>
</evidence>
<dbReference type="PANTHER" id="PTHR42693">
    <property type="entry name" value="ARYLSULFATASE FAMILY MEMBER"/>
    <property type="match status" value="1"/>
</dbReference>
<dbReference type="Gene3D" id="3.40.720.10">
    <property type="entry name" value="Alkaline Phosphatase, subunit A"/>
    <property type="match status" value="1"/>
</dbReference>
<dbReference type="GO" id="GO:0004065">
    <property type="term" value="F:arylsulfatase activity"/>
    <property type="evidence" value="ECO:0007669"/>
    <property type="project" value="TreeGrafter"/>
</dbReference>
<accession>A0A382FGC1</accession>
<keyword evidence="4" id="KW-0106">Calcium</keyword>
<dbReference type="AlphaFoldDB" id="A0A382FGC1"/>
<comment type="similarity">
    <text evidence="1">Belongs to the sulfatase family.</text>
</comment>
<dbReference type="SUPFAM" id="SSF53649">
    <property type="entry name" value="Alkaline phosphatase-like"/>
    <property type="match status" value="1"/>
</dbReference>
<evidence type="ECO:0000256" key="2">
    <source>
        <dbReference type="ARBA" id="ARBA00022723"/>
    </source>
</evidence>
<dbReference type="Pfam" id="PF00884">
    <property type="entry name" value="Sulfatase"/>
    <property type="match status" value="1"/>
</dbReference>
<keyword evidence="3" id="KW-0378">Hydrolase</keyword>